<comment type="caution">
    <text evidence="1">The sequence shown here is derived from an EMBL/GenBank/DDBJ whole genome shotgun (WGS) entry which is preliminary data.</text>
</comment>
<evidence type="ECO:0000313" key="2">
    <source>
        <dbReference type="Proteomes" id="UP001501577"/>
    </source>
</evidence>
<gene>
    <name evidence="1" type="ORF">GCM10019998_20740</name>
</gene>
<dbReference type="Proteomes" id="UP001501577">
    <property type="component" value="Unassembled WGS sequence"/>
</dbReference>
<reference evidence="1 2" key="1">
    <citation type="journal article" date="2019" name="Int. J. Syst. Evol. Microbiol.">
        <title>The Global Catalogue of Microorganisms (GCM) 10K type strain sequencing project: providing services to taxonomists for standard genome sequencing and annotation.</title>
        <authorList>
            <consortium name="The Broad Institute Genomics Platform"/>
            <consortium name="The Broad Institute Genome Sequencing Center for Infectious Disease"/>
            <person name="Wu L."/>
            <person name="Ma J."/>
        </authorList>
    </citation>
    <scope>NUCLEOTIDE SEQUENCE [LARGE SCALE GENOMIC DNA]</scope>
    <source>
        <strain evidence="1 2">JCM 8736</strain>
    </source>
</reference>
<dbReference type="InterPro" id="IPR046242">
    <property type="entry name" value="DUF6275"/>
</dbReference>
<dbReference type="RefSeq" id="WP_068710348.1">
    <property type="nucleotide sequence ID" value="NZ_BAAAXQ010000068.1"/>
</dbReference>
<accession>A0ABN3YE60</accession>
<organism evidence="1 2">
    <name type="scientific">Tetragenococcus solitarius</name>
    <dbReference type="NCBI Taxonomy" id="71453"/>
    <lineage>
        <taxon>Bacteria</taxon>
        <taxon>Bacillati</taxon>
        <taxon>Bacillota</taxon>
        <taxon>Bacilli</taxon>
        <taxon>Lactobacillales</taxon>
        <taxon>Enterococcaceae</taxon>
        <taxon>Tetragenococcus</taxon>
    </lineage>
</organism>
<keyword evidence="2" id="KW-1185">Reference proteome</keyword>
<protein>
    <submittedName>
        <fullName evidence="1">DUF6275 family protein</fullName>
    </submittedName>
</protein>
<dbReference type="Pfam" id="PF19791">
    <property type="entry name" value="DUF6275"/>
    <property type="match status" value="1"/>
</dbReference>
<proteinExistence type="predicted"/>
<sequence>MQPKDFLKTSKSIIRDYIDEQSDKSEETPEFHIYTVWASKTLQNNKALLRTTLSDDMYYEATYDGDKGEIYLDAYKQVKHISRKV</sequence>
<dbReference type="EMBL" id="BAAAXQ010000068">
    <property type="protein sequence ID" value="GAA3023985.1"/>
    <property type="molecule type" value="Genomic_DNA"/>
</dbReference>
<name>A0ABN3YE60_9ENTE</name>
<evidence type="ECO:0000313" key="1">
    <source>
        <dbReference type="EMBL" id="GAA3023985.1"/>
    </source>
</evidence>